<evidence type="ECO:0000313" key="2">
    <source>
        <dbReference type="Proteomes" id="UP000318704"/>
    </source>
</evidence>
<dbReference type="Proteomes" id="UP000318704">
    <property type="component" value="Chromosome"/>
</dbReference>
<dbReference type="EMBL" id="CP037920">
    <property type="protein sequence ID" value="QDT97040.1"/>
    <property type="molecule type" value="Genomic_DNA"/>
</dbReference>
<protein>
    <recommendedName>
        <fullName evidence="3">Alpha/beta hydrolase family protein</fullName>
    </recommendedName>
</protein>
<accession>A0A517VVM3</accession>
<dbReference type="InterPro" id="IPR029058">
    <property type="entry name" value="AB_hydrolase_fold"/>
</dbReference>
<dbReference type="RefSeq" id="WP_144985424.1">
    <property type="nucleotide sequence ID" value="NZ_CP037920.1"/>
</dbReference>
<sequence>MFRKLWSTCLDEFLGFYLLHRFFYFKKHPLIISNAGETSAELYSSDLTTFFSPIPSPAQLDYQPQLKPLSNSVISTAKVEDFQFTSFIQTGFPENDLVKGRHWKSTSVPTEKEGTRQYTIIAVDGIVQLGVRSFNRLAQRLTPFGIDVIMMDSPFNFRRTPNGYRPGQLIAGGNLDHQLTVARQGVLDLWSLILTLQEKGHQIGLVGISHGAWMTLTAALLVEQLNFVMAITPPVDLFHILDEGGAVVNAIRRGVAHEPIDQERLKSLISPLIVSNWEPLLSPASIYLHVADYDRFVPSFRIDKLAEQWRAQSFHHKLGHIEATTGPKVVSRVASNILDFWDVS</sequence>
<organism evidence="1 2">
    <name type="scientific">Gimesia aquarii</name>
    <dbReference type="NCBI Taxonomy" id="2527964"/>
    <lineage>
        <taxon>Bacteria</taxon>
        <taxon>Pseudomonadati</taxon>
        <taxon>Planctomycetota</taxon>
        <taxon>Planctomycetia</taxon>
        <taxon>Planctomycetales</taxon>
        <taxon>Planctomycetaceae</taxon>
        <taxon>Gimesia</taxon>
    </lineage>
</organism>
<name>A0A517VVM3_9PLAN</name>
<gene>
    <name evidence="1" type="ORF">V144x_25110</name>
</gene>
<dbReference type="AlphaFoldDB" id="A0A517VVM3"/>
<dbReference type="SUPFAM" id="SSF53474">
    <property type="entry name" value="alpha/beta-Hydrolases"/>
    <property type="match status" value="1"/>
</dbReference>
<dbReference type="KEGG" id="gaw:V144x_25110"/>
<reference evidence="1 2" key="1">
    <citation type="submission" date="2019-03" db="EMBL/GenBank/DDBJ databases">
        <title>Deep-cultivation of Planctomycetes and their phenomic and genomic characterization uncovers novel biology.</title>
        <authorList>
            <person name="Wiegand S."/>
            <person name="Jogler M."/>
            <person name="Boedeker C."/>
            <person name="Pinto D."/>
            <person name="Vollmers J."/>
            <person name="Rivas-Marin E."/>
            <person name="Kohn T."/>
            <person name="Peeters S.H."/>
            <person name="Heuer A."/>
            <person name="Rast P."/>
            <person name="Oberbeckmann S."/>
            <person name="Bunk B."/>
            <person name="Jeske O."/>
            <person name="Meyerdierks A."/>
            <person name="Storesund J.E."/>
            <person name="Kallscheuer N."/>
            <person name="Luecker S."/>
            <person name="Lage O.M."/>
            <person name="Pohl T."/>
            <person name="Merkel B.J."/>
            <person name="Hornburger P."/>
            <person name="Mueller R.-W."/>
            <person name="Bruemmer F."/>
            <person name="Labrenz M."/>
            <person name="Spormann A.M."/>
            <person name="Op den Camp H."/>
            <person name="Overmann J."/>
            <person name="Amann R."/>
            <person name="Jetten M.S.M."/>
            <person name="Mascher T."/>
            <person name="Medema M.H."/>
            <person name="Devos D.P."/>
            <person name="Kaster A.-K."/>
            <person name="Ovreas L."/>
            <person name="Rohde M."/>
            <person name="Galperin M.Y."/>
            <person name="Jogler C."/>
        </authorList>
    </citation>
    <scope>NUCLEOTIDE SEQUENCE [LARGE SCALE GENOMIC DNA]</scope>
    <source>
        <strain evidence="1 2">V144</strain>
    </source>
</reference>
<dbReference type="Gene3D" id="3.40.50.1820">
    <property type="entry name" value="alpha/beta hydrolase"/>
    <property type="match status" value="1"/>
</dbReference>
<evidence type="ECO:0000313" key="1">
    <source>
        <dbReference type="EMBL" id="QDT97040.1"/>
    </source>
</evidence>
<evidence type="ECO:0008006" key="3">
    <source>
        <dbReference type="Google" id="ProtNLM"/>
    </source>
</evidence>
<proteinExistence type="predicted"/>